<protein>
    <submittedName>
        <fullName evidence="11">TPT-domain-containing protein</fullName>
    </submittedName>
</protein>
<feature type="transmembrane region" description="Helical" evidence="9">
    <location>
        <begin position="226"/>
        <end position="245"/>
    </location>
</feature>
<comment type="caution">
    <text evidence="11">The sequence shown here is derived from an EMBL/GenBank/DDBJ whole genome shotgun (WGS) entry which is preliminary data.</text>
</comment>
<evidence type="ECO:0000313" key="12">
    <source>
        <dbReference type="Proteomes" id="UP001303473"/>
    </source>
</evidence>
<comment type="similarity">
    <text evidence="3">Belongs to the TPT transporter family. SLC35D subfamily.</text>
</comment>
<evidence type="ECO:0000256" key="3">
    <source>
        <dbReference type="ARBA" id="ARBA00010425"/>
    </source>
</evidence>
<dbReference type="PANTHER" id="PTHR11132">
    <property type="entry name" value="SOLUTE CARRIER FAMILY 35"/>
    <property type="match status" value="1"/>
</dbReference>
<dbReference type="InterPro" id="IPR004853">
    <property type="entry name" value="Sugar_P_trans_dom"/>
</dbReference>
<evidence type="ECO:0000256" key="9">
    <source>
        <dbReference type="SAM" id="Phobius"/>
    </source>
</evidence>
<feature type="transmembrane region" description="Helical" evidence="9">
    <location>
        <begin position="257"/>
        <end position="278"/>
    </location>
</feature>
<evidence type="ECO:0000256" key="4">
    <source>
        <dbReference type="ARBA" id="ARBA00011182"/>
    </source>
</evidence>
<feature type="transmembrane region" description="Helical" evidence="9">
    <location>
        <begin position="186"/>
        <end position="205"/>
    </location>
</feature>
<gene>
    <name evidence="11" type="ORF">QBC46DRAFT_399639</name>
</gene>
<reference evidence="12" key="1">
    <citation type="journal article" date="2023" name="Mol. Phylogenet. Evol.">
        <title>Genome-scale phylogeny and comparative genomics of the fungal order Sordariales.</title>
        <authorList>
            <person name="Hensen N."/>
            <person name="Bonometti L."/>
            <person name="Westerberg I."/>
            <person name="Brannstrom I.O."/>
            <person name="Guillou S."/>
            <person name="Cros-Aarteil S."/>
            <person name="Calhoun S."/>
            <person name="Haridas S."/>
            <person name="Kuo A."/>
            <person name="Mondo S."/>
            <person name="Pangilinan J."/>
            <person name="Riley R."/>
            <person name="LaButti K."/>
            <person name="Andreopoulos B."/>
            <person name="Lipzen A."/>
            <person name="Chen C."/>
            <person name="Yan M."/>
            <person name="Daum C."/>
            <person name="Ng V."/>
            <person name="Clum A."/>
            <person name="Steindorff A."/>
            <person name="Ohm R.A."/>
            <person name="Martin F."/>
            <person name="Silar P."/>
            <person name="Natvig D.O."/>
            <person name="Lalanne C."/>
            <person name="Gautier V."/>
            <person name="Ament-Velasquez S.L."/>
            <person name="Kruys A."/>
            <person name="Hutchinson M.I."/>
            <person name="Powell A.J."/>
            <person name="Barry K."/>
            <person name="Miller A.N."/>
            <person name="Grigoriev I.V."/>
            <person name="Debuchy R."/>
            <person name="Gladieux P."/>
            <person name="Hiltunen Thoren M."/>
            <person name="Johannesson H."/>
        </authorList>
    </citation>
    <scope>NUCLEOTIDE SEQUENCE [LARGE SCALE GENOMIC DNA]</scope>
    <source>
        <strain evidence="12">CBS 340.73</strain>
    </source>
</reference>
<dbReference type="AlphaFoldDB" id="A0AAN6MVZ1"/>
<feature type="transmembrane region" description="Helical" evidence="9">
    <location>
        <begin position="162"/>
        <end position="180"/>
    </location>
</feature>
<organism evidence="11 12">
    <name type="scientific">Diplogelasinospora grovesii</name>
    <dbReference type="NCBI Taxonomy" id="303347"/>
    <lineage>
        <taxon>Eukaryota</taxon>
        <taxon>Fungi</taxon>
        <taxon>Dikarya</taxon>
        <taxon>Ascomycota</taxon>
        <taxon>Pezizomycotina</taxon>
        <taxon>Sordariomycetes</taxon>
        <taxon>Sordariomycetidae</taxon>
        <taxon>Sordariales</taxon>
        <taxon>Diplogelasinosporaceae</taxon>
        <taxon>Diplogelasinospora</taxon>
    </lineage>
</organism>
<dbReference type="Proteomes" id="UP001303473">
    <property type="component" value="Unassembled WGS sequence"/>
</dbReference>
<feature type="region of interest" description="Disordered" evidence="8">
    <location>
        <begin position="1"/>
        <end position="39"/>
    </location>
</feature>
<keyword evidence="12" id="KW-1185">Reference proteome</keyword>
<sequence length="356" mass="38403">MASIPSGSKRSDDDVEAQNLLPLPTPQPDNTGRPSTPLDSEYRISGRTKLLYLAGYFLCNISLTIYNKLVLGKFAYPWLLTAVHTGSASIGCYVLLMQGHFSLTKLSFQQNAVLVMFSILFTVNIATSNVSLAMVSIPFHQIMRSTCPFFAVLIYRFRYKRVYSTDTYLSLVPVVLGVGLATYGDYYFTTLGFCLTLAGVVLAVIKTVATNRIMTGALALSPLETLLRMSPLAFLQAIGCALLSGEVSDFRRSHPEGPSRMLVLALAGNGLLALMLNISSFSTNKIAGALTMTVCGNIKQCLTVLLGIALFGVKVGIPNGFGMTVALAGAAWYSAVELRSKGRPKVVLPSIEVQDK</sequence>
<keyword evidence="7 9" id="KW-0472">Membrane</keyword>
<feature type="compositionally biased region" description="Polar residues" evidence="8">
    <location>
        <begin position="28"/>
        <end position="38"/>
    </location>
</feature>
<feature type="transmembrane region" description="Helical" evidence="9">
    <location>
        <begin position="108"/>
        <end position="126"/>
    </location>
</feature>
<feature type="domain" description="Sugar phosphate transporter" evidence="10">
    <location>
        <begin position="50"/>
        <end position="334"/>
    </location>
</feature>
<name>A0AAN6MVZ1_9PEZI</name>
<dbReference type="InterPro" id="IPR050186">
    <property type="entry name" value="TPT_transporter"/>
</dbReference>
<evidence type="ECO:0000313" key="11">
    <source>
        <dbReference type="EMBL" id="KAK3934492.1"/>
    </source>
</evidence>
<proteinExistence type="inferred from homology"/>
<comment type="subcellular location">
    <subcellularLocation>
        <location evidence="2">Endoplasmic reticulum membrane</location>
        <topology evidence="2">Multi-pass membrane protein</topology>
    </subcellularLocation>
</comment>
<comment type="function">
    <text evidence="1">Involved in the import of GDP-mannose from the cytoplasm into the Golgi lumen.</text>
</comment>
<dbReference type="Pfam" id="PF03151">
    <property type="entry name" value="TPT"/>
    <property type="match status" value="1"/>
</dbReference>
<evidence type="ECO:0000256" key="5">
    <source>
        <dbReference type="ARBA" id="ARBA00022692"/>
    </source>
</evidence>
<comment type="subunit">
    <text evidence="4">Homooligomer.</text>
</comment>
<evidence type="ECO:0000256" key="7">
    <source>
        <dbReference type="ARBA" id="ARBA00023136"/>
    </source>
</evidence>
<evidence type="ECO:0000256" key="2">
    <source>
        <dbReference type="ARBA" id="ARBA00004477"/>
    </source>
</evidence>
<dbReference type="EMBL" id="MU853985">
    <property type="protein sequence ID" value="KAK3934492.1"/>
    <property type="molecule type" value="Genomic_DNA"/>
</dbReference>
<dbReference type="GO" id="GO:0005789">
    <property type="term" value="C:endoplasmic reticulum membrane"/>
    <property type="evidence" value="ECO:0007669"/>
    <property type="project" value="UniProtKB-SubCell"/>
</dbReference>
<evidence type="ECO:0000259" key="10">
    <source>
        <dbReference type="Pfam" id="PF03151"/>
    </source>
</evidence>
<accession>A0AAN6MVZ1</accession>
<keyword evidence="6 9" id="KW-1133">Transmembrane helix</keyword>
<evidence type="ECO:0000256" key="6">
    <source>
        <dbReference type="ARBA" id="ARBA00022989"/>
    </source>
</evidence>
<evidence type="ECO:0000256" key="1">
    <source>
        <dbReference type="ARBA" id="ARBA00003420"/>
    </source>
</evidence>
<feature type="transmembrane region" description="Helical" evidence="9">
    <location>
        <begin position="75"/>
        <end position="96"/>
    </location>
</feature>
<evidence type="ECO:0000256" key="8">
    <source>
        <dbReference type="SAM" id="MobiDB-lite"/>
    </source>
</evidence>
<keyword evidence="5 9" id="KW-0812">Transmembrane</keyword>